<gene>
    <name evidence="1" type="ORF">GCM10010961_36560</name>
</gene>
<dbReference type="EMBL" id="BNAP01000025">
    <property type="protein sequence ID" value="GHH00082.1"/>
    <property type="molecule type" value="Genomic_DNA"/>
</dbReference>
<sequence length="50" mass="5454">MLQTFEQGKYYAIVSGDKANQVVGVVVLETSVDPAAETVRDTSGFVVYRD</sequence>
<reference evidence="1" key="2">
    <citation type="submission" date="2020-09" db="EMBL/GenBank/DDBJ databases">
        <authorList>
            <person name="Sun Q."/>
            <person name="Zhou Y."/>
        </authorList>
    </citation>
    <scope>NUCLEOTIDE SEQUENCE</scope>
    <source>
        <strain evidence="1">CGMCC 1.7081</strain>
    </source>
</reference>
<evidence type="ECO:0000313" key="1">
    <source>
        <dbReference type="EMBL" id="GHH00082.1"/>
    </source>
</evidence>
<accession>A0A8J3HC13</accession>
<dbReference type="RefSeq" id="WP_161629405.1">
    <property type="nucleotide sequence ID" value="NZ_BNAP01000025.1"/>
</dbReference>
<comment type="caution">
    <text evidence="1">The sequence shown here is derived from an EMBL/GenBank/DDBJ whole genome shotgun (WGS) entry which is preliminary data.</text>
</comment>
<evidence type="ECO:0000313" key="2">
    <source>
        <dbReference type="Proteomes" id="UP000611500"/>
    </source>
</evidence>
<name>A0A8J3HC13_9RHOB</name>
<dbReference type="Proteomes" id="UP000611500">
    <property type="component" value="Unassembled WGS sequence"/>
</dbReference>
<dbReference type="AlphaFoldDB" id="A0A8J3HC13"/>
<protein>
    <submittedName>
        <fullName evidence="1">Uncharacterized protein</fullName>
    </submittedName>
</protein>
<reference evidence="1" key="1">
    <citation type="journal article" date="2014" name="Int. J. Syst. Evol. Microbiol.">
        <title>Complete genome sequence of Corynebacterium casei LMG S-19264T (=DSM 44701T), isolated from a smear-ripened cheese.</title>
        <authorList>
            <consortium name="US DOE Joint Genome Institute (JGI-PGF)"/>
            <person name="Walter F."/>
            <person name="Albersmeier A."/>
            <person name="Kalinowski J."/>
            <person name="Ruckert C."/>
        </authorList>
    </citation>
    <scope>NUCLEOTIDE SEQUENCE</scope>
    <source>
        <strain evidence="1">CGMCC 1.7081</strain>
    </source>
</reference>
<organism evidence="1 2">
    <name type="scientific">Pseudodonghicola xiamenensis</name>
    <dbReference type="NCBI Taxonomy" id="337702"/>
    <lineage>
        <taxon>Bacteria</taxon>
        <taxon>Pseudomonadati</taxon>
        <taxon>Pseudomonadota</taxon>
        <taxon>Alphaproteobacteria</taxon>
        <taxon>Rhodobacterales</taxon>
        <taxon>Paracoccaceae</taxon>
        <taxon>Pseudodonghicola</taxon>
    </lineage>
</organism>
<proteinExistence type="predicted"/>
<keyword evidence="2" id="KW-1185">Reference proteome</keyword>